<accession>A0A183DEQ3</accession>
<keyword evidence="2" id="KW-1185">Reference proteome</keyword>
<reference evidence="3" key="1">
    <citation type="submission" date="2016-06" db="UniProtKB">
        <authorList>
            <consortium name="WormBaseParasite"/>
        </authorList>
    </citation>
    <scope>IDENTIFICATION</scope>
</reference>
<evidence type="ECO:0000313" key="3">
    <source>
        <dbReference type="WBParaSite" id="GPUH_0000720301-mRNA-1"/>
    </source>
</evidence>
<evidence type="ECO:0000313" key="1">
    <source>
        <dbReference type="EMBL" id="VDK57540.1"/>
    </source>
</evidence>
<protein>
    <submittedName>
        <fullName evidence="3">RUN domain-containing protein</fullName>
    </submittedName>
</protein>
<name>A0A183DEQ3_9BILA</name>
<dbReference type="OrthoDB" id="2020542at2759"/>
<reference evidence="1 2" key="2">
    <citation type="submission" date="2018-11" db="EMBL/GenBank/DDBJ databases">
        <authorList>
            <consortium name="Pathogen Informatics"/>
        </authorList>
    </citation>
    <scope>NUCLEOTIDE SEQUENCE [LARGE SCALE GENOMIC DNA]</scope>
</reference>
<dbReference type="WBParaSite" id="GPUH_0000720301-mRNA-1">
    <property type="protein sequence ID" value="GPUH_0000720301-mRNA-1"/>
    <property type="gene ID" value="GPUH_0000720301"/>
</dbReference>
<organism evidence="3">
    <name type="scientific">Gongylonema pulchrum</name>
    <dbReference type="NCBI Taxonomy" id="637853"/>
    <lineage>
        <taxon>Eukaryota</taxon>
        <taxon>Metazoa</taxon>
        <taxon>Ecdysozoa</taxon>
        <taxon>Nematoda</taxon>
        <taxon>Chromadorea</taxon>
        <taxon>Rhabditida</taxon>
        <taxon>Spirurina</taxon>
        <taxon>Spiruromorpha</taxon>
        <taxon>Spiruroidea</taxon>
        <taxon>Gongylonematidae</taxon>
        <taxon>Gongylonema</taxon>
    </lineage>
</organism>
<proteinExistence type="predicted"/>
<sequence>MIAAELKNELINEMAIAKVRGFCSSLIYEANQLEGALSTLIQSCGIGPLRPNTLLVPYPEGAHTESTYWYFLRKWHLCFFLKNLLDDRYLKRLLVQHRYVCIHSICVNRQLCHFLSLFLGCFDQCYVA</sequence>
<evidence type="ECO:0000313" key="2">
    <source>
        <dbReference type="Proteomes" id="UP000271098"/>
    </source>
</evidence>
<dbReference type="Proteomes" id="UP000271098">
    <property type="component" value="Unassembled WGS sequence"/>
</dbReference>
<dbReference type="EMBL" id="UYRT01018215">
    <property type="protein sequence ID" value="VDK57540.1"/>
    <property type="molecule type" value="Genomic_DNA"/>
</dbReference>
<dbReference type="AlphaFoldDB" id="A0A183DEQ3"/>
<gene>
    <name evidence="1" type="ORF">GPUH_LOCUS7189</name>
</gene>